<dbReference type="InterPro" id="IPR042070">
    <property type="entry name" value="PucR_C-HTH_sf"/>
</dbReference>
<dbReference type="Proteomes" id="UP000309128">
    <property type="component" value="Unassembled WGS sequence"/>
</dbReference>
<dbReference type="EMBL" id="VCKY01000382">
    <property type="protein sequence ID" value="TMR07383.1"/>
    <property type="molecule type" value="Genomic_DNA"/>
</dbReference>
<accession>A0A5S4EVU7</accession>
<feature type="domain" description="PucR C-terminal helix-turn-helix" evidence="2">
    <location>
        <begin position="450"/>
        <end position="502"/>
    </location>
</feature>
<reference evidence="4 5" key="1">
    <citation type="submission" date="2019-05" db="EMBL/GenBank/DDBJ databases">
        <title>Draft genome sequence of Nonomuraea turkmeniaca DSM 43926.</title>
        <authorList>
            <person name="Saricaoglu S."/>
            <person name="Isik K."/>
        </authorList>
    </citation>
    <scope>NUCLEOTIDE SEQUENCE [LARGE SCALE GENOMIC DNA]</scope>
    <source>
        <strain evidence="4 5">DSM 43926</strain>
    </source>
</reference>
<gene>
    <name evidence="4" type="ORF">ETD86_51710</name>
</gene>
<feature type="domain" description="PucR C-terminal helix-turn-helix" evidence="2">
    <location>
        <begin position="546"/>
        <end position="605"/>
    </location>
</feature>
<comment type="caution">
    <text evidence="4">The sequence shown here is derived from an EMBL/GenBank/DDBJ whole genome shotgun (WGS) entry which is preliminary data.</text>
</comment>
<evidence type="ECO:0000259" key="3">
    <source>
        <dbReference type="Pfam" id="PF17853"/>
    </source>
</evidence>
<feature type="domain" description="CdaR GGDEF-like" evidence="3">
    <location>
        <begin position="285"/>
        <end position="395"/>
    </location>
</feature>
<comment type="similarity">
    <text evidence="1">Belongs to the CdaR family.</text>
</comment>
<dbReference type="OrthoDB" id="3674804at2"/>
<dbReference type="AlphaFoldDB" id="A0A5S4EVU7"/>
<evidence type="ECO:0000313" key="5">
    <source>
        <dbReference type="Proteomes" id="UP000309128"/>
    </source>
</evidence>
<evidence type="ECO:0000256" key="1">
    <source>
        <dbReference type="ARBA" id="ARBA00006754"/>
    </source>
</evidence>
<dbReference type="InterPro" id="IPR051448">
    <property type="entry name" value="CdaR-like_regulators"/>
</dbReference>
<dbReference type="InterPro" id="IPR041522">
    <property type="entry name" value="CdaR_GGDEF"/>
</dbReference>
<protein>
    <submittedName>
        <fullName evidence="4">PucR family transcriptional regulator</fullName>
    </submittedName>
</protein>
<dbReference type="InterPro" id="IPR025736">
    <property type="entry name" value="PucR_C-HTH_dom"/>
</dbReference>
<evidence type="ECO:0000259" key="2">
    <source>
        <dbReference type="Pfam" id="PF13556"/>
    </source>
</evidence>
<name>A0A5S4EVU7_9ACTN</name>
<evidence type="ECO:0000313" key="4">
    <source>
        <dbReference type="EMBL" id="TMR07383.1"/>
    </source>
</evidence>
<dbReference type="Pfam" id="PF17853">
    <property type="entry name" value="GGDEF_2"/>
    <property type="match status" value="1"/>
</dbReference>
<sequence>MPTLSGLVSQPDLDLRFVNREDVVQHGGRPVAAVAEGMWAASAGARTPIHALNDVLLVLPAGPRIDWPAVGNAAGVILAGTIGDDALSESLLAAREHGVPLLTVSDDAPHACARIHRVIRQEQRRELHEHTHQLKAMQRIALQPDGLSRLLQWLARQISGHAVLVDPSGSPLYAFPGHPEELFSRAEKDIRRVVAKQTRSAAISLGTQVAHIMSIGSQEPNPVLIVARDEPFPSEMRSLVSDAGSLLWLRWRMEELGRHSRQVELAESHSREAVLHLLMLGHVQAARRVAGALGARLPDLTRVYIVECPANRRGDYARRCAEVTKGRAWIVSCPVYTRHLIILAPAASEEADNSLDQALRALVASNPGCYVGAGRLVNLRDVAAGYQHAFHALAVARGIDARCATFSSREDLASLLGAGGHRWAATSLRPLLAHQPERRQDPDAEELKDTLTSWLTFFSAATRQLKIHRNTLSARLRHIERLLGCDLNDLATQAETQLALRLLAQPSRPDNDEPGEATLDALLGTPAVFHWAESYLTPLHEGDPRLLETVQTWLRSNARLDTTASTLGLSVPAARKRLVRVEGMLSRSLLNAPSARHDIVLAFRILESARLSQQDTSRPRHALWQKAFTPG</sequence>
<dbReference type="RefSeq" id="WP_138673948.1">
    <property type="nucleotide sequence ID" value="NZ_VCKY01000382.1"/>
</dbReference>
<dbReference type="Pfam" id="PF13556">
    <property type="entry name" value="HTH_30"/>
    <property type="match status" value="2"/>
</dbReference>
<dbReference type="PANTHER" id="PTHR33744:SF1">
    <property type="entry name" value="DNA-BINDING TRANSCRIPTIONAL ACTIVATOR ADER"/>
    <property type="match status" value="1"/>
</dbReference>
<keyword evidence="5" id="KW-1185">Reference proteome</keyword>
<dbReference type="PANTHER" id="PTHR33744">
    <property type="entry name" value="CARBOHYDRATE DIACID REGULATOR"/>
    <property type="match status" value="1"/>
</dbReference>
<dbReference type="Gene3D" id="1.10.10.2840">
    <property type="entry name" value="PucR C-terminal helix-turn-helix domain"/>
    <property type="match status" value="2"/>
</dbReference>
<organism evidence="4 5">
    <name type="scientific">Nonomuraea turkmeniaca</name>
    <dbReference type="NCBI Taxonomy" id="103838"/>
    <lineage>
        <taxon>Bacteria</taxon>
        <taxon>Bacillati</taxon>
        <taxon>Actinomycetota</taxon>
        <taxon>Actinomycetes</taxon>
        <taxon>Streptosporangiales</taxon>
        <taxon>Streptosporangiaceae</taxon>
        <taxon>Nonomuraea</taxon>
    </lineage>
</organism>
<proteinExistence type="inferred from homology"/>